<keyword evidence="1" id="KW-0812">Transmembrane</keyword>
<keyword evidence="3" id="KW-1185">Reference proteome</keyword>
<dbReference type="OrthoDB" id="427138at2759"/>
<proteinExistence type="predicted"/>
<dbReference type="KEGG" id="lenr:94173433"/>
<feature type="transmembrane region" description="Helical" evidence="1">
    <location>
        <begin position="305"/>
        <end position="327"/>
    </location>
</feature>
<dbReference type="EMBL" id="JAFHKP010000021">
    <property type="protein sequence ID" value="KAG5480197.1"/>
    <property type="molecule type" value="Genomic_DNA"/>
</dbReference>
<dbReference type="RefSeq" id="XP_067693344.1">
    <property type="nucleotide sequence ID" value="XM_067837923.1"/>
</dbReference>
<protein>
    <submittedName>
        <fullName evidence="2">Uncharacterized protein</fullName>
    </submittedName>
</protein>
<feature type="transmembrane region" description="Helical" evidence="1">
    <location>
        <begin position="73"/>
        <end position="96"/>
    </location>
</feature>
<sequence length="328" mass="35869">MASSPESPLHMLLGALKKKYPQYQLQLAQAQKIAGEASEMLDRAWPYFAMATRYVSVAMEQASRYKLHQFGPILLGLALCFFGGAYTMLIAVVETVRLLCWEDLKRALQVLHHNYELAAEQDQKDNRGDADVQGICNAELLPRRIAVFLRSVDIEAAQTACRTTAAAAMSVIAALRVKLARSLALGGSLASMAMDYVPLEATLKDMLPAEHKKWAGVLSKIVVNTITMTLASMLSGAIGMVHCCIRGAHLFVEHTVDIAKDHGLLEDDTTLESPKAKALVAVVASVGLLWQVTHTEAYPFPINFFLLPFTVTEHLLFFAVNGVLFAAP</sequence>
<reference evidence="2 3" key="1">
    <citation type="submission" date="2021-02" db="EMBL/GenBank/DDBJ databases">
        <title>Leishmania (Mundinia) enrietti genome sequencing and assembly.</title>
        <authorList>
            <person name="Almutairi H."/>
            <person name="Gatherer D."/>
        </authorList>
    </citation>
    <scope>NUCLEOTIDE SEQUENCE [LARGE SCALE GENOMIC DNA]</scope>
    <source>
        <strain evidence="2">CUR178</strain>
    </source>
</reference>
<evidence type="ECO:0000313" key="2">
    <source>
        <dbReference type="EMBL" id="KAG5480197.1"/>
    </source>
</evidence>
<gene>
    <name evidence="2" type="ORF">CUR178_06252</name>
</gene>
<accession>A0A836H624</accession>
<dbReference type="GeneID" id="94173433"/>
<evidence type="ECO:0000256" key="1">
    <source>
        <dbReference type="SAM" id="Phobius"/>
    </source>
</evidence>
<dbReference type="AlphaFoldDB" id="A0A836H624"/>
<comment type="caution">
    <text evidence="2">The sequence shown here is derived from an EMBL/GenBank/DDBJ whole genome shotgun (WGS) entry which is preliminary data.</text>
</comment>
<evidence type="ECO:0000313" key="3">
    <source>
        <dbReference type="Proteomes" id="UP000674179"/>
    </source>
</evidence>
<keyword evidence="1" id="KW-1133">Transmembrane helix</keyword>
<dbReference type="Proteomes" id="UP000674179">
    <property type="component" value="Chromosome 21"/>
</dbReference>
<keyword evidence="1" id="KW-0472">Membrane</keyword>
<name>A0A836H624_LEIEN</name>
<organism evidence="2 3">
    <name type="scientific">Leishmania enriettii</name>
    <dbReference type="NCBI Taxonomy" id="5663"/>
    <lineage>
        <taxon>Eukaryota</taxon>
        <taxon>Discoba</taxon>
        <taxon>Euglenozoa</taxon>
        <taxon>Kinetoplastea</taxon>
        <taxon>Metakinetoplastina</taxon>
        <taxon>Trypanosomatida</taxon>
        <taxon>Trypanosomatidae</taxon>
        <taxon>Leishmaniinae</taxon>
        <taxon>Leishmania</taxon>
    </lineage>
</organism>